<dbReference type="RefSeq" id="WP_346581171.1">
    <property type="nucleotide sequence ID" value="NZ_JBDJLH010000004.1"/>
</dbReference>
<reference evidence="1 2" key="1">
    <citation type="submission" date="2024-04" db="EMBL/GenBank/DDBJ databases">
        <title>WGS of bacteria from Torrens River.</title>
        <authorList>
            <person name="Wyrsch E.R."/>
            <person name="Drigo B."/>
        </authorList>
    </citation>
    <scope>NUCLEOTIDE SEQUENCE [LARGE SCALE GENOMIC DNA]</scope>
    <source>
        <strain evidence="1 2">TWI391</strain>
    </source>
</reference>
<evidence type="ECO:0000313" key="2">
    <source>
        <dbReference type="Proteomes" id="UP001409291"/>
    </source>
</evidence>
<proteinExistence type="predicted"/>
<dbReference type="EMBL" id="JBDJNQ010000003">
    <property type="protein sequence ID" value="MEN5377506.1"/>
    <property type="molecule type" value="Genomic_DNA"/>
</dbReference>
<comment type="caution">
    <text evidence="1">The sequence shown here is derived from an EMBL/GenBank/DDBJ whole genome shotgun (WGS) entry which is preliminary data.</text>
</comment>
<sequence>MLDVKKKNVFGILYNALYLQNKDEVEIDLDALMLVAIEQDDYSFDCGLLGLGWLITFLVQLEYFELDVEEVLYDFDDNMYKLAMKAIADRESQIDHLFELIVYFQQRLQSKINYNNFYRRFSLYECLRLLIEKLTKTISEDQISIFQLSKVSCKMSYLIKTCLNEREIEVIYYDQMEFLISCFEKKSHLTELETQALCYTLLSANQYKNPFWEMRLEHVLHSKGALSEEVRFLIGLNDIGFNEKIDISTLGFTGIIEKDQLLFFVATNVAKIHAESILNSPIQA</sequence>
<name>A0ABV0BS05_9SPHI</name>
<dbReference type="Proteomes" id="UP001409291">
    <property type="component" value="Unassembled WGS sequence"/>
</dbReference>
<accession>A0ABV0BS05</accession>
<evidence type="ECO:0000313" key="1">
    <source>
        <dbReference type="EMBL" id="MEN5377506.1"/>
    </source>
</evidence>
<gene>
    <name evidence="1" type="ORF">ABE541_09555</name>
</gene>
<organism evidence="1 2">
    <name type="scientific">Sphingobacterium kitahiroshimense</name>
    <dbReference type="NCBI Taxonomy" id="470446"/>
    <lineage>
        <taxon>Bacteria</taxon>
        <taxon>Pseudomonadati</taxon>
        <taxon>Bacteroidota</taxon>
        <taxon>Sphingobacteriia</taxon>
        <taxon>Sphingobacteriales</taxon>
        <taxon>Sphingobacteriaceae</taxon>
        <taxon>Sphingobacterium</taxon>
    </lineage>
</organism>
<protein>
    <submittedName>
        <fullName evidence="1">Uncharacterized protein</fullName>
    </submittedName>
</protein>
<keyword evidence="2" id="KW-1185">Reference proteome</keyword>